<sequence length="439" mass="49596">MNKKQLTLSFLLMFFCSLCAGAKKPNVILIISDDQTWDDYGFMGHPHVHTPHLDKLASESLLYERGYVSAPLCRPSLASLATGLHPHQHLIRGNDPVLPGGVHHRKAPKLSAEWRPKMTAPMKKMPNMIQSLKDNGYLTLQTGKWWEGDPLENGFTDAMTHGIVEKGGRHGDEGLKIGRTTHAPYYNFVDKAIEQEKPFFVWYGVFLPHTPHDAREELYLKYKDIASSESEAKYWANIEWFDEVCGDLLSYLEKKGIADDTIIVYTCDNGWVSNPAQIERSVRSKREPYEDGIRTPIMIKHSGQVTAKRDTTTLASNIDIAPTILKACGIEVPSEMAGLDLRDPAALAARDTVFVEDYAHDIELSQLEDVDSDLESRVIISGWDKLIDWRKGKRHIELINLENDPNDLKNLASKQPDKVIRLNQELTKWLESSTKPGLN</sequence>
<dbReference type="Pfam" id="PF00884">
    <property type="entry name" value="Sulfatase"/>
    <property type="match status" value="1"/>
</dbReference>
<feature type="signal peptide" evidence="7">
    <location>
        <begin position="1"/>
        <end position="20"/>
    </location>
</feature>
<dbReference type="InterPro" id="IPR000917">
    <property type="entry name" value="Sulfatase_N"/>
</dbReference>
<keyword evidence="4 7" id="KW-0732">Signal</keyword>
<reference evidence="9" key="1">
    <citation type="submission" date="2021-01" db="EMBL/GenBank/DDBJ databases">
        <title>Modified the classification status of verrucomicrobia.</title>
        <authorList>
            <person name="Feng X."/>
        </authorList>
    </citation>
    <scope>NUCLEOTIDE SEQUENCE</scope>
    <source>
        <strain evidence="9">KCTC 13126</strain>
    </source>
</reference>
<evidence type="ECO:0000259" key="8">
    <source>
        <dbReference type="Pfam" id="PF00884"/>
    </source>
</evidence>
<evidence type="ECO:0000313" key="10">
    <source>
        <dbReference type="Proteomes" id="UP000617628"/>
    </source>
</evidence>
<feature type="domain" description="Sulfatase N-terminal" evidence="8">
    <location>
        <begin position="25"/>
        <end position="330"/>
    </location>
</feature>
<accession>A0A934VQD3</accession>
<proteinExistence type="inferred from homology"/>
<evidence type="ECO:0000256" key="6">
    <source>
        <dbReference type="ARBA" id="ARBA00022837"/>
    </source>
</evidence>
<evidence type="ECO:0000256" key="5">
    <source>
        <dbReference type="ARBA" id="ARBA00022801"/>
    </source>
</evidence>
<evidence type="ECO:0000256" key="4">
    <source>
        <dbReference type="ARBA" id="ARBA00022729"/>
    </source>
</evidence>
<dbReference type="PANTHER" id="PTHR42693">
    <property type="entry name" value="ARYLSULFATASE FAMILY MEMBER"/>
    <property type="match status" value="1"/>
</dbReference>
<comment type="caution">
    <text evidence="9">The sequence shown here is derived from an EMBL/GenBank/DDBJ whole genome shotgun (WGS) entry which is preliminary data.</text>
</comment>
<name>A0A934VQD3_9BACT</name>
<evidence type="ECO:0000313" key="9">
    <source>
        <dbReference type="EMBL" id="MBK1876458.1"/>
    </source>
</evidence>
<dbReference type="PANTHER" id="PTHR42693:SF42">
    <property type="entry name" value="ARYLSULFATASE G"/>
    <property type="match status" value="1"/>
</dbReference>
<comment type="similarity">
    <text evidence="2">Belongs to the sulfatase family.</text>
</comment>
<organism evidence="9 10">
    <name type="scientific">Pelagicoccus mobilis</name>
    <dbReference type="NCBI Taxonomy" id="415221"/>
    <lineage>
        <taxon>Bacteria</taxon>
        <taxon>Pseudomonadati</taxon>
        <taxon>Verrucomicrobiota</taxon>
        <taxon>Opitutia</taxon>
        <taxon>Puniceicoccales</taxon>
        <taxon>Pelagicoccaceae</taxon>
        <taxon>Pelagicoccus</taxon>
    </lineage>
</organism>
<dbReference type="GO" id="GO:0004065">
    <property type="term" value="F:arylsulfatase activity"/>
    <property type="evidence" value="ECO:0007669"/>
    <property type="project" value="TreeGrafter"/>
</dbReference>
<evidence type="ECO:0000256" key="2">
    <source>
        <dbReference type="ARBA" id="ARBA00008779"/>
    </source>
</evidence>
<dbReference type="AlphaFoldDB" id="A0A934VQD3"/>
<evidence type="ECO:0000256" key="3">
    <source>
        <dbReference type="ARBA" id="ARBA00022723"/>
    </source>
</evidence>
<gene>
    <name evidence="9" type="ORF">JIN87_06225</name>
</gene>
<dbReference type="Gene3D" id="3.40.720.10">
    <property type="entry name" value="Alkaline Phosphatase, subunit A"/>
    <property type="match status" value="2"/>
</dbReference>
<dbReference type="GO" id="GO:0046872">
    <property type="term" value="F:metal ion binding"/>
    <property type="evidence" value="ECO:0007669"/>
    <property type="project" value="UniProtKB-KW"/>
</dbReference>
<dbReference type="InterPro" id="IPR050738">
    <property type="entry name" value="Sulfatase"/>
</dbReference>
<evidence type="ECO:0000256" key="7">
    <source>
        <dbReference type="SAM" id="SignalP"/>
    </source>
</evidence>
<keyword evidence="6" id="KW-0106">Calcium</keyword>
<keyword evidence="10" id="KW-1185">Reference proteome</keyword>
<dbReference type="Proteomes" id="UP000617628">
    <property type="component" value="Unassembled WGS sequence"/>
</dbReference>
<dbReference type="EMBL" id="JAENIL010000009">
    <property type="protein sequence ID" value="MBK1876458.1"/>
    <property type="molecule type" value="Genomic_DNA"/>
</dbReference>
<evidence type="ECO:0000256" key="1">
    <source>
        <dbReference type="ARBA" id="ARBA00001913"/>
    </source>
</evidence>
<feature type="chain" id="PRO_5037198343" evidence="7">
    <location>
        <begin position="21"/>
        <end position="439"/>
    </location>
</feature>
<protein>
    <submittedName>
        <fullName evidence="9">Sulfatase-like hydrolase/transferase</fullName>
    </submittedName>
</protein>
<dbReference type="RefSeq" id="WP_200354675.1">
    <property type="nucleotide sequence ID" value="NZ_JAENIL010000009.1"/>
</dbReference>
<comment type="cofactor">
    <cofactor evidence="1">
        <name>Ca(2+)</name>
        <dbReference type="ChEBI" id="CHEBI:29108"/>
    </cofactor>
</comment>
<keyword evidence="5 9" id="KW-0378">Hydrolase</keyword>
<dbReference type="SUPFAM" id="SSF53649">
    <property type="entry name" value="Alkaline phosphatase-like"/>
    <property type="match status" value="1"/>
</dbReference>
<keyword evidence="3" id="KW-0479">Metal-binding</keyword>
<dbReference type="InterPro" id="IPR017850">
    <property type="entry name" value="Alkaline_phosphatase_core_sf"/>
</dbReference>